<reference evidence="1" key="1">
    <citation type="submission" date="2014-05" db="EMBL/GenBank/DDBJ databases">
        <authorList>
            <person name="Chronopoulou M."/>
        </authorList>
    </citation>
    <scope>NUCLEOTIDE SEQUENCE</scope>
    <source>
        <tissue evidence="1">Whole organism</tissue>
    </source>
</reference>
<proteinExistence type="predicted"/>
<name>A0A0K2URW8_LEPSM</name>
<dbReference type="EMBL" id="HACA01023642">
    <property type="protein sequence ID" value="CDW41003.1"/>
    <property type="molecule type" value="Transcribed_RNA"/>
</dbReference>
<sequence length="14" mass="1492">MISCSSCKERGSFG</sequence>
<protein>
    <submittedName>
        <fullName evidence="1">Uncharacterized protein</fullName>
    </submittedName>
</protein>
<evidence type="ECO:0000313" key="1">
    <source>
        <dbReference type="EMBL" id="CDW41003.1"/>
    </source>
</evidence>
<organism evidence="1">
    <name type="scientific">Lepeophtheirus salmonis</name>
    <name type="common">Salmon louse</name>
    <name type="synonym">Caligus salmonis</name>
    <dbReference type="NCBI Taxonomy" id="72036"/>
    <lineage>
        <taxon>Eukaryota</taxon>
        <taxon>Metazoa</taxon>
        <taxon>Ecdysozoa</taxon>
        <taxon>Arthropoda</taxon>
        <taxon>Crustacea</taxon>
        <taxon>Multicrustacea</taxon>
        <taxon>Hexanauplia</taxon>
        <taxon>Copepoda</taxon>
        <taxon>Siphonostomatoida</taxon>
        <taxon>Caligidae</taxon>
        <taxon>Lepeophtheirus</taxon>
    </lineage>
</organism>
<accession>A0A0K2URW8</accession>